<feature type="compositionally biased region" description="Basic and acidic residues" evidence="1">
    <location>
        <begin position="31"/>
        <end position="84"/>
    </location>
</feature>
<feature type="signal peptide" evidence="2">
    <location>
        <begin position="1"/>
        <end position="16"/>
    </location>
</feature>
<feature type="chain" id="PRO_5012325511" evidence="2">
    <location>
        <begin position="17"/>
        <end position="91"/>
    </location>
</feature>
<evidence type="ECO:0000256" key="1">
    <source>
        <dbReference type="SAM" id="MobiDB-lite"/>
    </source>
</evidence>
<proteinExistence type="predicted"/>
<feature type="region of interest" description="Disordered" evidence="1">
    <location>
        <begin position="17"/>
        <end position="91"/>
    </location>
</feature>
<evidence type="ECO:0000256" key="2">
    <source>
        <dbReference type="SAM" id="SignalP"/>
    </source>
</evidence>
<comment type="caution">
    <text evidence="3">The sequence shown here is derived from an EMBL/GenBank/DDBJ whole genome shotgun (WGS) entry which is preliminary data.</text>
</comment>
<sequence>MLFFILSNILTVSCAAANSSEEVEKSNVPQDKGEDVVPVKKPLTKEEKEKQEKSHAKIVETKRKVAEANRKENEKRNKEGKPEMAFDEIDG</sequence>
<evidence type="ECO:0000313" key="3">
    <source>
        <dbReference type="EMBL" id="OQS53614.1"/>
    </source>
</evidence>
<organism evidence="3 4">
    <name type="scientific">Ecytonucleospora hepatopenaei</name>
    <dbReference type="NCBI Taxonomy" id="646526"/>
    <lineage>
        <taxon>Eukaryota</taxon>
        <taxon>Fungi</taxon>
        <taxon>Fungi incertae sedis</taxon>
        <taxon>Microsporidia</taxon>
        <taxon>Enterocytozoonidae</taxon>
        <taxon>Ecytonucleospora</taxon>
    </lineage>
</organism>
<dbReference type="VEuPathDB" id="MicrosporidiaDB:EHP00_1665"/>
<dbReference type="AlphaFoldDB" id="A0A1W0E305"/>
<reference evidence="3 4" key="1">
    <citation type="journal article" date="2017" name="Environ. Microbiol.">
        <title>Decay of the glycolytic pathway and adaptation to intranuclear parasitism within Enterocytozoonidae microsporidia.</title>
        <authorList>
            <person name="Wiredu Boakye D."/>
            <person name="Jaroenlak P."/>
            <person name="Prachumwat A."/>
            <person name="Williams T.A."/>
            <person name="Bateman K.S."/>
            <person name="Itsathitphaisarn O."/>
            <person name="Sritunyalucksana K."/>
            <person name="Paszkiewicz K.H."/>
            <person name="Moore K.A."/>
            <person name="Stentiford G.D."/>
            <person name="Williams B.A."/>
        </authorList>
    </citation>
    <scope>NUCLEOTIDE SEQUENCE [LARGE SCALE GENOMIC DNA]</scope>
    <source>
        <strain evidence="3 4">TH1</strain>
    </source>
</reference>
<dbReference type="EMBL" id="MNPJ01000027">
    <property type="protein sequence ID" value="OQS53614.1"/>
    <property type="molecule type" value="Genomic_DNA"/>
</dbReference>
<dbReference type="Proteomes" id="UP000192758">
    <property type="component" value="Unassembled WGS sequence"/>
</dbReference>
<keyword evidence="2" id="KW-0732">Signal</keyword>
<keyword evidence="4" id="KW-1185">Reference proteome</keyword>
<evidence type="ECO:0000313" key="4">
    <source>
        <dbReference type="Proteomes" id="UP000192758"/>
    </source>
</evidence>
<name>A0A1W0E305_9MICR</name>
<gene>
    <name evidence="3" type="ORF">EHP00_1665</name>
</gene>
<accession>A0A1W0E305</accession>
<protein>
    <submittedName>
        <fullName evidence="3">Uncharacterized protein</fullName>
    </submittedName>
</protein>